<dbReference type="STRING" id="491915.Aflv_2804"/>
<name>B7GMQ5_ANOFW</name>
<dbReference type="Proteomes" id="UP000000742">
    <property type="component" value="Chromosome"/>
</dbReference>
<dbReference type="EMBL" id="CP000922">
    <property type="protein sequence ID" value="ACJ35157.1"/>
    <property type="molecule type" value="Genomic_DNA"/>
</dbReference>
<reference evidence="1 2" key="1">
    <citation type="journal article" date="2008" name="Genome Biol.">
        <title>Encapsulated in silica: genome, proteome and physiology of the thermophilic bacterium Anoxybacillus flavithermus WK1.</title>
        <authorList>
            <person name="Saw J.H."/>
            <person name="Mountain B.W."/>
            <person name="Feng L."/>
            <person name="Omelchenko M.V."/>
            <person name="Hou S."/>
            <person name="Saito J.A."/>
            <person name="Stott M.B."/>
            <person name="Li D."/>
            <person name="Zhao G."/>
            <person name="Wu J."/>
            <person name="Galperin M.Y."/>
            <person name="Koonin E.V."/>
            <person name="Makarova K.S."/>
            <person name="Wolf Y.I."/>
            <person name="Rigden D.J."/>
            <person name="Dunfield P.F."/>
            <person name="Wang L."/>
            <person name="Alam M."/>
        </authorList>
    </citation>
    <scope>NUCLEOTIDE SEQUENCE [LARGE SCALE GENOMIC DNA]</scope>
    <source>
        <strain evidence="2">DSM 21510 / WK1</strain>
    </source>
</reference>
<dbReference type="KEGG" id="afl:Aflv_2804"/>
<dbReference type="HOGENOM" id="CLU_2840145_0_0_9"/>
<protein>
    <submittedName>
        <fullName evidence="1">Uncharacterized protein</fullName>
    </submittedName>
</protein>
<evidence type="ECO:0000313" key="2">
    <source>
        <dbReference type="Proteomes" id="UP000000742"/>
    </source>
</evidence>
<evidence type="ECO:0000313" key="1">
    <source>
        <dbReference type="EMBL" id="ACJ35157.1"/>
    </source>
</evidence>
<proteinExistence type="predicted"/>
<sequence>MFKKERGKNMEKNLWTVIQQLNTKQVITQEDWNHVKMQLSPDAFHSLIDYFQNKDLTREKGDQWL</sequence>
<gene>
    <name evidence="1" type="ordered locus">Aflv_2804</name>
</gene>
<organism evidence="1 2">
    <name type="scientific">Anoxybacillus flavithermus (strain DSM 21510 / WK1)</name>
    <dbReference type="NCBI Taxonomy" id="491915"/>
    <lineage>
        <taxon>Bacteria</taxon>
        <taxon>Bacillati</taxon>
        <taxon>Bacillota</taxon>
        <taxon>Bacilli</taxon>
        <taxon>Bacillales</taxon>
        <taxon>Anoxybacillaceae</taxon>
        <taxon>Anoxybacillus</taxon>
    </lineage>
</organism>
<accession>B7GMQ5</accession>
<dbReference type="AlphaFoldDB" id="B7GMQ5"/>